<evidence type="ECO:0000259" key="13">
    <source>
        <dbReference type="Pfam" id="PF25398"/>
    </source>
</evidence>
<dbReference type="STRING" id="27342.A0A0H2R1T8"/>
<proteinExistence type="inferred from homology"/>
<keyword evidence="9" id="KW-0472">Membrane</keyword>
<dbReference type="Pfam" id="PF25398">
    <property type="entry name" value="CUX1_N"/>
    <property type="match status" value="1"/>
</dbReference>
<reference evidence="14 15" key="1">
    <citation type="submission" date="2015-04" db="EMBL/GenBank/DDBJ databases">
        <title>Complete genome sequence of Schizopora paradoxa KUC8140, a cosmopolitan wood degrader in East Asia.</title>
        <authorList>
            <consortium name="DOE Joint Genome Institute"/>
            <person name="Min B."/>
            <person name="Park H."/>
            <person name="Jang Y."/>
            <person name="Kim J.-J."/>
            <person name="Kim K.H."/>
            <person name="Pangilinan J."/>
            <person name="Lipzen A."/>
            <person name="Riley R."/>
            <person name="Grigoriev I.V."/>
            <person name="Spatafora J.W."/>
            <person name="Choi I.-G."/>
        </authorList>
    </citation>
    <scope>NUCLEOTIDE SEQUENCE [LARGE SCALE GENOMIC DNA]</scope>
    <source>
        <strain evidence="14 15">KUC8140</strain>
    </source>
</reference>
<dbReference type="Proteomes" id="UP000053477">
    <property type="component" value="Unassembled WGS sequence"/>
</dbReference>
<feature type="coiled-coil region" evidence="10">
    <location>
        <begin position="427"/>
        <end position="461"/>
    </location>
</feature>
<evidence type="ECO:0000256" key="1">
    <source>
        <dbReference type="ARBA" id="ARBA00004409"/>
    </source>
</evidence>
<name>A0A0H2R1T8_9AGAM</name>
<keyword evidence="6" id="KW-1133">Transmembrane helix</keyword>
<feature type="coiled-coil region" evidence="10">
    <location>
        <begin position="121"/>
        <end position="209"/>
    </location>
</feature>
<dbReference type="InterPro" id="IPR012955">
    <property type="entry name" value="CASP_C"/>
</dbReference>
<dbReference type="Pfam" id="PF08172">
    <property type="entry name" value="CASP_C"/>
    <property type="match status" value="1"/>
</dbReference>
<dbReference type="GO" id="GO:0000139">
    <property type="term" value="C:Golgi membrane"/>
    <property type="evidence" value="ECO:0007669"/>
    <property type="project" value="UniProtKB-SubCell"/>
</dbReference>
<comment type="similarity">
    <text evidence="2">Belongs to the CASP family.</text>
</comment>
<dbReference type="EMBL" id="KQ086271">
    <property type="protein sequence ID" value="KLO05744.1"/>
    <property type="molecule type" value="Genomic_DNA"/>
</dbReference>
<feature type="region of interest" description="Disordered" evidence="11">
    <location>
        <begin position="461"/>
        <end position="500"/>
    </location>
</feature>
<dbReference type="OrthoDB" id="10257567at2759"/>
<dbReference type="InParanoid" id="A0A0H2R1T8"/>
<evidence type="ECO:0000256" key="10">
    <source>
        <dbReference type="SAM" id="Coils"/>
    </source>
</evidence>
<evidence type="ECO:0000313" key="15">
    <source>
        <dbReference type="Proteomes" id="UP000053477"/>
    </source>
</evidence>
<keyword evidence="5" id="KW-0812">Transmembrane</keyword>
<evidence type="ECO:0000259" key="12">
    <source>
        <dbReference type="Pfam" id="PF08172"/>
    </source>
</evidence>
<evidence type="ECO:0000256" key="2">
    <source>
        <dbReference type="ARBA" id="ARBA00006415"/>
    </source>
</evidence>
<comment type="subcellular location">
    <subcellularLocation>
        <location evidence="1">Golgi apparatus membrane</location>
        <topology evidence="1">Single-pass type IV membrane protein</topology>
    </subcellularLocation>
</comment>
<accession>A0A0H2R1T8</accession>
<evidence type="ECO:0000256" key="5">
    <source>
        <dbReference type="ARBA" id="ARBA00022692"/>
    </source>
</evidence>
<gene>
    <name evidence="14" type="ORF">SCHPADRAFT_1002727</name>
</gene>
<keyword evidence="8 10" id="KW-0175">Coiled coil</keyword>
<keyword evidence="7" id="KW-0333">Golgi apparatus</keyword>
<dbReference type="AlphaFoldDB" id="A0A0H2R1T8"/>
<dbReference type="PANTHER" id="PTHR14043">
    <property type="entry name" value="CCAAT DISPLACEMENT PROTEIN-RELATED"/>
    <property type="match status" value="1"/>
</dbReference>
<keyword evidence="4" id="KW-0813">Transport</keyword>
<keyword evidence="15" id="KW-1185">Reference proteome</keyword>
<evidence type="ECO:0000256" key="6">
    <source>
        <dbReference type="ARBA" id="ARBA00022989"/>
    </source>
</evidence>
<feature type="domain" description="Cux N-terminal" evidence="13">
    <location>
        <begin position="1"/>
        <end position="114"/>
    </location>
</feature>
<evidence type="ECO:0000256" key="7">
    <source>
        <dbReference type="ARBA" id="ARBA00023034"/>
    </source>
</evidence>
<dbReference type="FunCoup" id="A0A0H2R1T8">
    <property type="interactions" value="114"/>
</dbReference>
<sequence length="668" mass="76199">MSSENNFSSALATWKDINLSELQKTLDEQGLEIVENQKESIVVRKALAERTKDFKKIPDDEKLNAWKGLLKSYQTEIDNLTKRSKTSDNAFLSLYKKLAEAPDPYPLLEATVEHTIKASKTSQLEEEVAKLREENANLNRKLDGLSNLESAKKKADAQIQQLEERMDEKISERVAQKENELSATYDEKLRNYEDREKDLVRQLSLAQKQLRDMKTSNETNQARLMDQSQRQDQETLAKFAEMDMIVAELERANNRAAAAERRNELLRAEIEAVRSGSEASSRIAPLEEQIAELTSESERLGRVLESQKHAATDVETSLKKTIADQSNALTQKDGEINTLRERLQERRDYDEIKRELDIMKYVEFGGMDDEDAGHEPDNELGLSLLNPATKKAEENKPLEVLLASKNARITEELTRLRVLQGDNDRALQELSDELRITRSELEEKRSLCEKLEMDLLQLDQHKPNGVHDSGAATPSDVLSDLDIGGKKSKDGTPARSTPIPFASSVDTSILPIVTSQRDRFRLRNAELEEELRKQFQIISDLRSEAKSLQVDNLKLYEKVRYMQSYREESSSSALSAARQDDLNKYHARYEESMNPFEAFRGREAVRAFQALNPVEKAVLSLTRVILGSRRARNIFVFYALSLHLLVMITTYELTMSSGTELRTQPRPF</sequence>
<organism evidence="14 15">
    <name type="scientific">Schizopora paradoxa</name>
    <dbReference type="NCBI Taxonomy" id="27342"/>
    <lineage>
        <taxon>Eukaryota</taxon>
        <taxon>Fungi</taxon>
        <taxon>Dikarya</taxon>
        <taxon>Basidiomycota</taxon>
        <taxon>Agaricomycotina</taxon>
        <taxon>Agaricomycetes</taxon>
        <taxon>Hymenochaetales</taxon>
        <taxon>Schizoporaceae</taxon>
        <taxon>Schizopora</taxon>
    </lineage>
</organism>
<evidence type="ECO:0000256" key="9">
    <source>
        <dbReference type="ARBA" id="ARBA00023136"/>
    </source>
</evidence>
<evidence type="ECO:0000256" key="4">
    <source>
        <dbReference type="ARBA" id="ARBA00022448"/>
    </source>
</evidence>
<feature type="coiled-coil region" evidence="10">
    <location>
        <begin position="242"/>
        <end position="276"/>
    </location>
</feature>
<evidence type="ECO:0000256" key="3">
    <source>
        <dbReference type="ARBA" id="ARBA00018691"/>
    </source>
</evidence>
<dbReference type="InterPro" id="IPR057476">
    <property type="entry name" value="Cux_N"/>
</dbReference>
<dbReference type="GO" id="GO:0006891">
    <property type="term" value="P:intra-Golgi vesicle-mediated transport"/>
    <property type="evidence" value="ECO:0007669"/>
    <property type="project" value="InterPro"/>
</dbReference>
<feature type="domain" description="CASP C-terminal" evidence="12">
    <location>
        <begin position="429"/>
        <end position="655"/>
    </location>
</feature>
<dbReference type="PANTHER" id="PTHR14043:SF2">
    <property type="entry name" value="HOMEOBOX PROTEIN CUT"/>
    <property type="match status" value="1"/>
</dbReference>
<evidence type="ECO:0000313" key="14">
    <source>
        <dbReference type="EMBL" id="KLO05744.1"/>
    </source>
</evidence>
<feature type="compositionally biased region" description="Basic and acidic residues" evidence="11">
    <location>
        <begin position="483"/>
        <end position="492"/>
    </location>
</feature>
<protein>
    <recommendedName>
        <fullName evidence="3">Protein CASP</fullName>
    </recommendedName>
</protein>
<evidence type="ECO:0000256" key="11">
    <source>
        <dbReference type="SAM" id="MobiDB-lite"/>
    </source>
</evidence>
<evidence type="ECO:0000256" key="8">
    <source>
        <dbReference type="ARBA" id="ARBA00023054"/>
    </source>
</evidence>